<dbReference type="EMBL" id="JARQZJ010000130">
    <property type="protein sequence ID" value="KAK9891742.1"/>
    <property type="molecule type" value="Genomic_DNA"/>
</dbReference>
<sequence>MIDTEEEKRHTTSILEGLFIKIDDIGDMEIGIEREDNRETEKTKKTFKQQTDTEKISQVILRDKAVWTRVNQKMKMSNITITKAKNVNEGISITPSSSSDYRALTKMLDKSRLEYHT</sequence>
<evidence type="ECO:0000313" key="2">
    <source>
        <dbReference type="Proteomes" id="UP001431783"/>
    </source>
</evidence>
<dbReference type="Proteomes" id="UP001431783">
    <property type="component" value="Unassembled WGS sequence"/>
</dbReference>
<reference evidence="1 2" key="1">
    <citation type="submission" date="2023-03" db="EMBL/GenBank/DDBJ databases">
        <title>Genome insight into feeding habits of ladybird beetles.</title>
        <authorList>
            <person name="Li H.-S."/>
            <person name="Huang Y.-H."/>
            <person name="Pang H."/>
        </authorList>
    </citation>
    <scope>NUCLEOTIDE SEQUENCE [LARGE SCALE GENOMIC DNA]</scope>
    <source>
        <strain evidence="1">SYSU_2023b</strain>
        <tissue evidence="1">Whole body</tissue>
    </source>
</reference>
<organism evidence="1 2">
    <name type="scientific">Henosepilachna vigintioctopunctata</name>
    <dbReference type="NCBI Taxonomy" id="420089"/>
    <lineage>
        <taxon>Eukaryota</taxon>
        <taxon>Metazoa</taxon>
        <taxon>Ecdysozoa</taxon>
        <taxon>Arthropoda</taxon>
        <taxon>Hexapoda</taxon>
        <taxon>Insecta</taxon>
        <taxon>Pterygota</taxon>
        <taxon>Neoptera</taxon>
        <taxon>Endopterygota</taxon>
        <taxon>Coleoptera</taxon>
        <taxon>Polyphaga</taxon>
        <taxon>Cucujiformia</taxon>
        <taxon>Coccinelloidea</taxon>
        <taxon>Coccinellidae</taxon>
        <taxon>Epilachninae</taxon>
        <taxon>Epilachnini</taxon>
        <taxon>Henosepilachna</taxon>
    </lineage>
</organism>
<gene>
    <name evidence="1" type="ORF">WA026_016539</name>
</gene>
<comment type="caution">
    <text evidence="1">The sequence shown here is derived from an EMBL/GenBank/DDBJ whole genome shotgun (WGS) entry which is preliminary data.</text>
</comment>
<evidence type="ECO:0000313" key="1">
    <source>
        <dbReference type="EMBL" id="KAK9891742.1"/>
    </source>
</evidence>
<protein>
    <submittedName>
        <fullName evidence="1">Uncharacterized protein</fullName>
    </submittedName>
</protein>
<proteinExistence type="predicted"/>
<name>A0AAW1VFJ6_9CUCU</name>
<dbReference type="AlphaFoldDB" id="A0AAW1VFJ6"/>
<keyword evidence="2" id="KW-1185">Reference proteome</keyword>
<accession>A0AAW1VFJ6</accession>